<dbReference type="PANTHER" id="PTHR24128:SF24">
    <property type="entry name" value="ANKYRIN REPEAT PROTEIN"/>
    <property type="match status" value="1"/>
</dbReference>
<dbReference type="Pfam" id="PF12796">
    <property type="entry name" value="Ank_2"/>
    <property type="match status" value="1"/>
</dbReference>
<evidence type="ECO:0000256" key="1">
    <source>
        <dbReference type="PROSITE-ProRule" id="PRU00023"/>
    </source>
</evidence>
<evidence type="ECO:0000313" key="2">
    <source>
        <dbReference type="EMBL" id="SPC76651.1"/>
    </source>
</evidence>
<dbReference type="PROSITE" id="PS50088">
    <property type="entry name" value="ANK_REPEAT"/>
    <property type="match status" value="1"/>
</dbReference>
<dbReference type="SMART" id="SM00248">
    <property type="entry name" value="ANK"/>
    <property type="match status" value="4"/>
</dbReference>
<dbReference type="EMBL" id="OIVN01000226">
    <property type="protein sequence ID" value="SPC76651.1"/>
    <property type="molecule type" value="Genomic_DNA"/>
</dbReference>
<accession>A0A2N9EPP4</accession>
<sequence>MSAFSRMNERIERVNNVAQHGNIDAFYNLIREDVILLQDIDELPFVNTPLHIAASSGHIPFALEMMGLKPSFARKPNPEGFSPIHLALQNGHTEMVRRLLQVDGDLVNVKGKERITPLHYVVATGDQLDLLVEFLSFCPDSIADVTIRNETALHIALKRNNLEAFKVLVEWLAVNQLLAWSPDIVCVDVKNLEGKTAWDILQGQTKVDNGEIKGILCRAIQQKTILCRVRAIKQYSSPPCGLWKDDYKPETNQTLCNTNTTAAYEAESCHLGTDQTQYNTTVAHEAGTAIDWKTSRTF</sequence>
<dbReference type="PROSITE" id="PS50297">
    <property type="entry name" value="ANK_REP_REGION"/>
    <property type="match status" value="1"/>
</dbReference>
<dbReference type="InterPro" id="IPR036770">
    <property type="entry name" value="Ankyrin_rpt-contain_sf"/>
</dbReference>
<gene>
    <name evidence="2" type="ORF">FSB_LOCUS4533</name>
</gene>
<reference evidence="2" key="1">
    <citation type="submission" date="2018-02" db="EMBL/GenBank/DDBJ databases">
        <authorList>
            <person name="Cohen D.B."/>
            <person name="Kent A.D."/>
        </authorList>
    </citation>
    <scope>NUCLEOTIDE SEQUENCE</scope>
</reference>
<dbReference type="InterPro" id="IPR002110">
    <property type="entry name" value="Ankyrin_rpt"/>
</dbReference>
<name>A0A2N9EPP4_FAGSY</name>
<dbReference type="Gene3D" id="1.25.40.20">
    <property type="entry name" value="Ankyrin repeat-containing domain"/>
    <property type="match status" value="1"/>
</dbReference>
<protein>
    <submittedName>
        <fullName evidence="2">Uncharacterized protein</fullName>
    </submittedName>
</protein>
<feature type="repeat" description="ANK" evidence="1">
    <location>
        <begin position="79"/>
        <end position="106"/>
    </location>
</feature>
<keyword evidence="1" id="KW-0040">ANK repeat</keyword>
<dbReference type="AlphaFoldDB" id="A0A2N9EPP4"/>
<dbReference type="SUPFAM" id="SSF48403">
    <property type="entry name" value="Ankyrin repeat"/>
    <property type="match status" value="1"/>
</dbReference>
<organism evidence="2">
    <name type="scientific">Fagus sylvatica</name>
    <name type="common">Beechnut</name>
    <dbReference type="NCBI Taxonomy" id="28930"/>
    <lineage>
        <taxon>Eukaryota</taxon>
        <taxon>Viridiplantae</taxon>
        <taxon>Streptophyta</taxon>
        <taxon>Embryophyta</taxon>
        <taxon>Tracheophyta</taxon>
        <taxon>Spermatophyta</taxon>
        <taxon>Magnoliopsida</taxon>
        <taxon>eudicotyledons</taxon>
        <taxon>Gunneridae</taxon>
        <taxon>Pentapetalae</taxon>
        <taxon>rosids</taxon>
        <taxon>fabids</taxon>
        <taxon>Fagales</taxon>
        <taxon>Fagaceae</taxon>
        <taxon>Fagus</taxon>
    </lineage>
</organism>
<proteinExistence type="predicted"/>
<dbReference type="PANTHER" id="PTHR24128">
    <property type="entry name" value="HOMEOBOX PROTEIN WARIAI"/>
    <property type="match status" value="1"/>
</dbReference>